<feature type="compositionally biased region" description="Low complexity" evidence="1">
    <location>
        <begin position="110"/>
        <end position="121"/>
    </location>
</feature>
<gene>
    <name evidence="4" type="ORF">F2P47_01135</name>
</gene>
<feature type="signal peptide" evidence="3">
    <location>
        <begin position="1"/>
        <end position="25"/>
    </location>
</feature>
<feature type="transmembrane region" description="Helical" evidence="2">
    <location>
        <begin position="47"/>
        <end position="66"/>
    </location>
</feature>
<comment type="caution">
    <text evidence="4">The sequence shown here is derived from an EMBL/GenBank/DDBJ whole genome shotgun (WGS) entry which is preliminary data.</text>
</comment>
<evidence type="ECO:0000256" key="2">
    <source>
        <dbReference type="SAM" id="Phobius"/>
    </source>
</evidence>
<evidence type="ECO:0000313" key="5">
    <source>
        <dbReference type="Proteomes" id="UP000468901"/>
    </source>
</evidence>
<feature type="chain" id="PRO_5026930589" description="Lipoprotein" evidence="3">
    <location>
        <begin position="26"/>
        <end position="128"/>
    </location>
</feature>
<dbReference type="PROSITE" id="PS51257">
    <property type="entry name" value="PROKAR_LIPOPROTEIN"/>
    <property type="match status" value="1"/>
</dbReference>
<keyword evidence="2" id="KW-0812">Transmembrane</keyword>
<proteinExistence type="predicted"/>
<feature type="compositionally biased region" description="Basic and acidic residues" evidence="1">
    <location>
        <begin position="90"/>
        <end position="106"/>
    </location>
</feature>
<dbReference type="AlphaFoldDB" id="A0A6N6VSZ1"/>
<name>A0A6N6VSZ1_9HYPH</name>
<dbReference type="RefSeq" id="WP_152214319.1">
    <property type="nucleotide sequence ID" value="NZ_WESC01000001.1"/>
</dbReference>
<dbReference type="Proteomes" id="UP000468901">
    <property type="component" value="Unassembled WGS sequence"/>
</dbReference>
<evidence type="ECO:0008006" key="6">
    <source>
        <dbReference type="Google" id="ProtNLM"/>
    </source>
</evidence>
<protein>
    <recommendedName>
        <fullName evidence="6">Lipoprotein</fullName>
    </recommendedName>
</protein>
<sequence length="128" mass="14309">MRRNLKLAGLAALAGLGLGLAGCVAYPVGPDEYVYRPAYGYAYYGPYYYGPGYYAPGYVSGSFFYYDAPHRYWRSRPYYRGPWHGGPHDFGDHHGPRPDYHPDGGHRPHGSSGPYMGPGSSTIQRPRR</sequence>
<reference evidence="4 5" key="1">
    <citation type="submission" date="2019-09" db="EMBL/GenBank/DDBJ databases">
        <title>Parvibaculum sedimenti sp. nov., isolated from sediment.</title>
        <authorList>
            <person name="Wang Y."/>
        </authorList>
    </citation>
    <scope>NUCLEOTIDE SEQUENCE [LARGE SCALE GENOMIC DNA]</scope>
    <source>
        <strain evidence="4 5">HXT-9</strain>
    </source>
</reference>
<evidence type="ECO:0000313" key="4">
    <source>
        <dbReference type="EMBL" id="KAB7742766.1"/>
    </source>
</evidence>
<feature type="region of interest" description="Disordered" evidence="1">
    <location>
        <begin position="90"/>
        <end position="128"/>
    </location>
</feature>
<dbReference type="EMBL" id="WESC01000001">
    <property type="protein sequence ID" value="KAB7742766.1"/>
    <property type="molecule type" value="Genomic_DNA"/>
</dbReference>
<keyword evidence="2" id="KW-1133">Transmembrane helix</keyword>
<keyword evidence="2" id="KW-0472">Membrane</keyword>
<accession>A0A6N6VSZ1</accession>
<organism evidence="4 5">
    <name type="scientific">Parvibaculum sedimenti</name>
    <dbReference type="NCBI Taxonomy" id="2608632"/>
    <lineage>
        <taxon>Bacteria</taxon>
        <taxon>Pseudomonadati</taxon>
        <taxon>Pseudomonadota</taxon>
        <taxon>Alphaproteobacteria</taxon>
        <taxon>Hyphomicrobiales</taxon>
        <taxon>Parvibaculaceae</taxon>
        <taxon>Parvibaculum</taxon>
    </lineage>
</organism>
<evidence type="ECO:0000256" key="3">
    <source>
        <dbReference type="SAM" id="SignalP"/>
    </source>
</evidence>
<keyword evidence="3" id="KW-0732">Signal</keyword>
<keyword evidence="5" id="KW-1185">Reference proteome</keyword>
<evidence type="ECO:0000256" key="1">
    <source>
        <dbReference type="SAM" id="MobiDB-lite"/>
    </source>
</evidence>